<keyword evidence="1" id="KW-1133">Transmembrane helix</keyword>
<accession>A0A8H3XAR1</accession>
<gene>
    <name evidence="2" type="ORF">F8M41_004666</name>
</gene>
<reference evidence="2 3" key="1">
    <citation type="journal article" date="2019" name="Environ. Microbiol.">
        <title>At the nexus of three kingdoms: the genome of the mycorrhizal fungus Gigaspora margarita provides insights into plant, endobacterial and fungal interactions.</title>
        <authorList>
            <person name="Venice F."/>
            <person name="Ghignone S."/>
            <person name="Salvioli di Fossalunga A."/>
            <person name="Amselem J."/>
            <person name="Novero M."/>
            <person name="Xianan X."/>
            <person name="Sedzielewska Toro K."/>
            <person name="Morin E."/>
            <person name="Lipzen A."/>
            <person name="Grigoriev I.V."/>
            <person name="Henrissat B."/>
            <person name="Martin F.M."/>
            <person name="Bonfante P."/>
        </authorList>
    </citation>
    <scope>NUCLEOTIDE SEQUENCE [LARGE SCALE GENOMIC DNA]</scope>
    <source>
        <strain evidence="2 3">BEG34</strain>
    </source>
</reference>
<feature type="transmembrane region" description="Helical" evidence="1">
    <location>
        <begin position="427"/>
        <end position="446"/>
    </location>
</feature>
<sequence length="470" mass="55958">MERYPLKKKSFNKLDQAKPYLRPSSSSPSFKSTYKALDEFYSIYDSCSTTSCDFFIWRTYNQVYLPVTNLEEESNKYITTRRQYKEWSEEDKEINKKLERKCESAKFFTLRLENPRAFYEWCEQEYKVTLAGKTLSNKLIGGNAVKKELFERYRYLQGHFTQWKFLYENESIDIGNAFAKTITWDLIKAAEYNDPVLSFIIDLTKSQDELKSKIPRVVFNYAARVPNHYYDLPTQEFESLFNKFYSDKRNWQQDNFGDLNNEDKSQPFYLFMRDICKHLFCIWESGIDKERCSEATWGRIVIDPLMKTITKSLNKQTFWQWEGSGSLAPGFRKESAPNKPDFWVYIKIAGTIQEILYEEISGSPFVIDKNKFKSDLHKLFRFGHDSEQKLGIELIEENKEFLWDQESLYRQLCEVELFLIQAYSMGFIRMIDLVTVNVFWMLIIYLNRNKPSYLYHGSTWTPILPCTQDI</sequence>
<evidence type="ECO:0000313" key="2">
    <source>
        <dbReference type="EMBL" id="KAF0436593.1"/>
    </source>
</evidence>
<keyword evidence="3" id="KW-1185">Reference proteome</keyword>
<dbReference type="Proteomes" id="UP000439903">
    <property type="component" value="Unassembled WGS sequence"/>
</dbReference>
<dbReference type="OrthoDB" id="2445949at2759"/>
<name>A0A8H3XAR1_GIGMA</name>
<dbReference type="EMBL" id="WTPW01001428">
    <property type="protein sequence ID" value="KAF0436593.1"/>
    <property type="molecule type" value="Genomic_DNA"/>
</dbReference>
<keyword evidence="1" id="KW-0472">Membrane</keyword>
<protein>
    <submittedName>
        <fullName evidence="2">Uncharacterized protein</fullName>
    </submittedName>
</protein>
<keyword evidence="1" id="KW-0812">Transmembrane</keyword>
<organism evidence="2 3">
    <name type="scientific">Gigaspora margarita</name>
    <dbReference type="NCBI Taxonomy" id="4874"/>
    <lineage>
        <taxon>Eukaryota</taxon>
        <taxon>Fungi</taxon>
        <taxon>Fungi incertae sedis</taxon>
        <taxon>Mucoromycota</taxon>
        <taxon>Glomeromycotina</taxon>
        <taxon>Glomeromycetes</taxon>
        <taxon>Diversisporales</taxon>
        <taxon>Gigasporaceae</taxon>
        <taxon>Gigaspora</taxon>
    </lineage>
</organism>
<evidence type="ECO:0000256" key="1">
    <source>
        <dbReference type="SAM" id="Phobius"/>
    </source>
</evidence>
<proteinExistence type="predicted"/>
<evidence type="ECO:0000313" key="3">
    <source>
        <dbReference type="Proteomes" id="UP000439903"/>
    </source>
</evidence>
<comment type="caution">
    <text evidence="2">The sequence shown here is derived from an EMBL/GenBank/DDBJ whole genome shotgun (WGS) entry which is preliminary data.</text>
</comment>
<dbReference type="AlphaFoldDB" id="A0A8H3XAR1"/>